<comment type="caution">
    <text evidence="1">The sequence shown here is derived from an EMBL/GenBank/DDBJ whole genome shotgun (WGS) entry which is preliminary data.</text>
</comment>
<gene>
    <name evidence="1" type="ORF">FOZ62_022613</name>
</gene>
<evidence type="ECO:0000313" key="2">
    <source>
        <dbReference type="Proteomes" id="UP000574390"/>
    </source>
</evidence>
<proteinExistence type="predicted"/>
<protein>
    <submittedName>
        <fullName evidence="1">Uncharacterized protein</fullName>
    </submittedName>
</protein>
<reference evidence="1 2" key="1">
    <citation type="submission" date="2020-04" db="EMBL/GenBank/DDBJ databases">
        <title>Perkinsus olseni comparative genomics.</title>
        <authorList>
            <person name="Bogema D.R."/>
        </authorList>
    </citation>
    <scope>NUCLEOTIDE SEQUENCE [LARGE SCALE GENOMIC DNA]</scope>
    <source>
        <strain evidence="1">ATCC PRA-205</strain>
    </source>
</reference>
<dbReference type="EMBL" id="JABANM010004748">
    <property type="protein sequence ID" value="KAF4748765.1"/>
    <property type="molecule type" value="Genomic_DNA"/>
</dbReference>
<dbReference type="AlphaFoldDB" id="A0A7J6TUF8"/>
<evidence type="ECO:0000313" key="1">
    <source>
        <dbReference type="EMBL" id="KAF4748765.1"/>
    </source>
</evidence>
<sequence length="62" mass="6668">YSRVWSCYGRLLAGTRPDGGPPDDWPRCMCEGGTGSSLLETAVQDRVGLVLHNCTGRSSGIR</sequence>
<feature type="non-terminal residue" evidence="1">
    <location>
        <position position="1"/>
    </location>
</feature>
<dbReference type="Proteomes" id="UP000574390">
    <property type="component" value="Unassembled WGS sequence"/>
</dbReference>
<feature type="non-terminal residue" evidence="1">
    <location>
        <position position="62"/>
    </location>
</feature>
<accession>A0A7J6TUF8</accession>
<organism evidence="1 2">
    <name type="scientific">Perkinsus olseni</name>
    <name type="common">Perkinsus atlanticus</name>
    <dbReference type="NCBI Taxonomy" id="32597"/>
    <lineage>
        <taxon>Eukaryota</taxon>
        <taxon>Sar</taxon>
        <taxon>Alveolata</taxon>
        <taxon>Perkinsozoa</taxon>
        <taxon>Perkinsea</taxon>
        <taxon>Perkinsida</taxon>
        <taxon>Perkinsidae</taxon>
        <taxon>Perkinsus</taxon>
    </lineage>
</organism>
<name>A0A7J6TUF8_PEROL</name>